<keyword evidence="6 7" id="KW-0472">Membrane</keyword>
<dbReference type="GO" id="GO:0000324">
    <property type="term" value="C:fungal-type vacuole"/>
    <property type="evidence" value="ECO:0007669"/>
    <property type="project" value="TreeGrafter"/>
</dbReference>
<organism evidence="8 9">
    <name type="scientific">Hanseniaspora osmophila</name>
    <dbReference type="NCBI Taxonomy" id="56408"/>
    <lineage>
        <taxon>Eukaryota</taxon>
        <taxon>Fungi</taxon>
        <taxon>Dikarya</taxon>
        <taxon>Ascomycota</taxon>
        <taxon>Saccharomycotina</taxon>
        <taxon>Saccharomycetes</taxon>
        <taxon>Saccharomycodales</taxon>
        <taxon>Saccharomycodaceae</taxon>
        <taxon>Hanseniaspora</taxon>
    </lineage>
</organism>
<evidence type="ECO:0000256" key="7">
    <source>
        <dbReference type="SAM" id="Phobius"/>
    </source>
</evidence>
<reference evidence="9" key="1">
    <citation type="journal article" date="2016" name="Genome Announc.">
        <title>Genome sequences of three species of Hanseniaspora isolated from spontaneous wine fermentations.</title>
        <authorList>
            <person name="Sternes P.R."/>
            <person name="Lee D."/>
            <person name="Kutyna D.R."/>
            <person name="Borneman A.R."/>
        </authorList>
    </citation>
    <scope>NUCLEOTIDE SEQUENCE [LARGE SCALE GENOMIC DNA]</scope>
    <source>
        <strain evidence="9">AWRI3579</strain>
    </source>
</reference>
<keyword evidence="3 7" id="KW-0812">Transmembrane</keyword>
<feature type="transmembrane region" description="Helical" evidence="7">
    <location>
        <begin position="231"/>
        <end position="251"/>
    </location>
</feature>
<comment type="subcellular location">
    <subcellularLocation>
        <location evidence="1">Endomembrane system</location>
        <topology evidence="1">Multi-pass membrane protein</topology>
    </subcellularLocation>
</comment>
<dbReference type="PANTHER" id="PTHR13131:SF5">
    <property type="entry name" value="CYSTINOSIN"/>
    <property type="match status" value="1"/>
</dbReference>
<comment type="caution">
    <text evidence="8">The sequence shown here is derived from an EMBL/GenBank/DDBJ whole genome shotgun (WGS) entry which is preliminary data.</text>
</comment>
<dbReference type="GO" id="GO:0005774">
    <property type="term" value="C:vacuolar membrane"/>
    <property type="evidence" value="ECO:0007669"/>
    <property type="project" value="TreeGrafter"/>
</dbReference>
<evidence type="ECO:0000256" key="3">
    <source>
        <dbReference type="ARBA" id="ARBA00022692"/>
    </source>
</evidence>
<keyword evidence="9" id="KW-1185">Reference proteome</keyword>
<feature type="transmembrane region" description="Helical" evidence="7">
    <location>
        <begin position="137"/>
        <end position="157"/>
    </location>
</feature>
<keyword evidence="5 7" id="KW-1133">Transmembrane helix</keyword>
<dbReference type="Pfam" id="PF04193">
    <property type="entry name" value="PQ-loop"/>
    <property type="match status" value="2"/>
</dbReference>
<gene>
    <name evidence="8" type="ORF">AWRI3579_g4276</name>
</gene>
<dbReference type="InterPro" id="IPR006603">
    <property type="entry name" value="PQ-loop_rpt"/>
</dbReference>
<evidence type="ECO:0000256" key="6">
    <source>
        <dbReference type="ARBA" id="ARBA00023136"/>
    </source>
</evidence>
<feature type="transmembrane region" description="Helical" evidence="7">
    <location>
        <begin position="7"/>
        <end position="26"/>
    </location>
</feature>
<evidence type="ECO:0000313" key="9">
    <source>
        <dbReference type="Proteomes" id="UP000095728"/>
    </source>
</evidence>
<proteinExistence type="predicted"/>
<sequence>MITLENLLGYVFVVLWGISFYPPIYINYHLQDCPGISTDSIIINEIGYISFVQSTFLQYFTTSNSKLTVSDLVCSAHGLSLNLVLGSQVVFGKYWPWRFPNYTRKKMKYFYYKVAQISILFWLVCTVVYFVRLRGSSTYTLVTTSYCNMLYLIKIALSLLKYVPQFLHNQERQSMNGFPIFSAYCDALGGFASLWQLLLLSKYTESRPFHTHNEKYMFFTKKFMIDNFGKLGNTLVTTLFQIAFITQYFMYYKKDHIKIVDQNDFEMERRVEKPRRLRAVSKLETIAEMA</sequence>
<name>A0A1E5R181_9ASCO</name>
<evidence type="ECO:0000256" key="5">
    <source>
        <dbReference type="ARBA" id="ARBA00022989"/>
    </source>
</evidence>
<dbReference type="EMBL" id="LPNM01000011">
    <property type="protein sequence ID" value="OEJ80637.1"/>
    <property type="molecule type" value="Genomic_DNA"/>
</dbReference>
<dbReference type="InterPro" id="IPR005282">
    <property type="entry name" value="LC_transporter"/>
</dbReference>
<dbReference type="Proteomes" id="UP000095728">
    <property type="component" value="Unassembled WGS sequence"/>
</dbReference>
<evidence type="ECO:0000256" key="1">
    <source>
        <dbReference type="ARBA" id="ARBA00004127"/>
    </source>
</evidence>
<protein>
    <submittedName>
        <fullName evidence="8">Cystine transporter</fullName>
    </submittedName>
</protein>
<dbReference type="SMART" id="SM00679">
    <property type="entry name" value="CTNS"/>
    <property type="match status" value="2"/>
</dbReference>
<evidence type="ECO:0000256" key="4">
    <source>
        <dbReference type="ARBA" id="ARBA00022737"/>
    </source>
</evidence>
<dbReference type="OrthoDB" id="75720at2759"/>
<accession>A0A1E5R181</accession>
<feature type="transmembrane region" description="Helical" evidence="7">
    <location>
        <begin position="109"/>
        <end position="131"/>
    </location>
</feature>
<dbReference type="PANTHER" id="PTHR13131">
    <property type="entry name" value="CYSTINOSIN"/>
    <property type="match status" value="1"/>
</dbReference>
<keyword evidence="4" id="KW-0677">Repeat</keyword>
<keyword evidence="2" id="KW-0813">Transport</keyword>
<evidence type="ECO:0000313" key="8">
    <source>
        <dbReference type="EMBL" id="OEJ80637.1"/>
    </source>
</evidence>
<dbReference type="AlphaFoldDB" id="A0A1E5R181"/>
<dbReference type="FunCoup" id="A0A1E5R181">
    <property type="interactions" value="205"/>
</dbReference>
<evidence type="ECO:0000256" key="2">
    <source>
        <dbReference type="ARBA" id="ARBA00022448"/>
    </source>
</evidence>
<dbReference type="InParanoid" id="A0A1E5R181"/>
<dbReference type="GO" id="GO:0012505">
    <property type="term" value="C:endomembrane system"/>
    <property type="evidence" value="ECO:0007669"/>
    <property type="project" value="UniProtKB-SubCell"/>
</dbReference>
<dbReference type="GO" id="GO:0015184">
    <property type="term" value="F:L-cystine transmembrane transporter activity"/>
    <property type="evidence" value="ECO:0007669"/>
    <property type="project" value="TreeGrafter"/>
</dbReference>
<feature type="transmembrane region" description="Helical" evidence="7">
    <location>
        <begin position="178"/>
        <end position="198"/>
    </location>
</feature>
<dbReference type="STRING" id="56408.A0A1E5R181"/>